<dbReference type="Pfam" id="PF02782">
    <property type="entry name" value="FGGY_C"/>
    <property type="match status" value="1"/>
</dbReference>
<dbReference type="PROSITE" id="PS00933">
    <property type="entry name" value="FGGY_KINASES_1"/>
    <property type="match status" value="1"/>
</dbReference>
<reference evidence="13" key="2">
    <citation type="submission" date="2023-04" db="EMBL/GenBank/DDBJ databases">
        <title>Paracnuella aquatica gen. nov., sp. nov., a member of the family Chitinophagaceae isolated from a hot spring.</title>
        <authorList>
            <person name="Wang C."/>
        </authorList>
    </citation>
    <scope>NUCLEOTIDE SEQUENCE</scope>
    <source>
        <strain evidence="13">LB-8</strain>
    </source>
</reference>
<accession>A0A9X3B8D6</accession>
<evidence type="ECO:0000313" key="14">
    <source>
        <dbReference type="Proteomes" id="UP001155483"/>
    </source>
</evidence>
<evidence type="ECO:0000256" key="6">
    <source>
        <dbReference type="ARBA" id="ARBA00022777"/>
    </source>
</evidence>
<evidence type="ECO:0000313" key="13">
    <source>
        <dbReference type="EMBL" id="MCU7550595.1"/>
    </source>
</evidence>
<evidence type="ECO:0000259" key="11">
    <source>
        <dbReference type="Pfam" id="PF00370"/>
    </source>
</evidence>
<keyword evidence="4 10" id="KW-0808">Transferase</keyword>
<reference evidence="13" key="1">
    <citation type="submission" date="2022-09" db="EMBL/GenBank/DDBJ databases">
        <authorList>
            <person name="Yuan C."/>
            <person name="Ke Z."/>
        </authorList>
    </citation>
    <scope>NUCLEOTIDE SEQUENCE</scope>
    <source>
        <strain evidence="13">LB-8</strain>
    </source>
</reference>
<gene>
    <name evidence="13" type="primary">glpK</name>
    <name evidence="13" type="ORF">OCK74_15860</name>
</gene>
<feature type="domain" description="Carbohydrate kinase FGGY N-terminal" evidence="11">
    <location>
        <begin position="5"/>
        <end position="254"/>
    </location>
</feature>
<evidence type="ECO:0000256" key="9">
    <source>
        <dbReference type="ARBA" id="ARBA00043149"/>
    </source>
</evidence>
<dbReference type="FunFam" id="3.30.420.40:FF:000086">
    <property type="entry name" value="Glycerol kinase"/>
    <property type="match status" value="1"/>
</dbReference>
<dbReference type="EMBL" id="JAOTIF010000013">
    <property type="protein sequence ID" value="MCU7550595.1"/>
    <property type="molecule type" value="Genomic_DNA"/>
</dbReference>
<dbReference type="PANTHER" id="PTHR10196:SF69">
    <property type="entry name" value="GLYCEROL KINASE"/>
    <property type="match status" value="1"/>
</dbReference>
<keyword evidence="7" id="KW-0319">Glycerol metabolism</keyword>
<organism evidence="13 14">
    <name type="scientific">Paraflavisolibacter caeni</name>
    <dbReference type="NCBI Taxonomy" id="2982496"/>
    <lineage>
        <taxon>Bacteria</taxon>
        <taxon>Pseudomonadati</taxon>
        <taxon>Bacteroidota</taxon>
        <taxon>Chitinophagia</taxon>
        <taxon>Chitinophagales</taxon>
        <taxon>Chitinophagaceae</taxon>
        <taxon>Paraflavisolibacter</taxon>
    </lineage>
</organism>
<dbReference type="InterPro" id="IPR043129">
    <property type="entry name" value="ATPase_NBD"/>
</dbReference>
<keyword evidence="5" id="KW-0547">Nucleotide-binding</keyword>
<dbReference type="RefSeq" id="WP_279298035.1">
    <property type="nucleotide sequence ID" value="NZ_JAOTIF010000013.1"/>
</dbReference>
<dbReference type="PIRSF" id="PIRSF000538">
    <property type="entry name" value="GlpK"/>
    <property type="match status" value="1"/>
</dbReference>
<dbReference type="InterPro" id="IPR018483">
    <property type="entry name" value="Carb_kinase_FGGY_CS"/>
</dbReference>
<keyword evidence="6 10" id="KW-0418">Kinase</keyword>
<dbReference type="PROSITE" id="PS00445">
    <property type="entry name" value="FGGY_KINASES_2"/>
    <property type="match status" value="1"/>
</dbReference>
<sequence length="505" mass="55146">MNSAYILAIDQGTSSTKTIIFDEKGKPVARGTEPLKTHYTDNGFVEQDPEDIYQNVLTSVRKCLEDFKASGGDLAHIKACGISNQRETFVLWDDEGRPLYNALVWQCKRSIDICKRWKEEGLEEMINSNTGLVIDPYFSGSKLVWLHENEPKIHAAIESGKAFFGTVDTWLLYRLTGGKSYSTDYTNASRTLFFNLHDLTWDKELLSTFGLSRLNLPEAKASSALFGQTSFEDLLPSPIDITGMIGDSHAAAFGEGCFMPGTAKATLGTGCSILMNIGELPKESKNGMVTTICWSTEDKVNYALEGVIVTCGATVEWLKNELGLFIDSRQTEPMATSVDDNGGVYLVPAFSGLGAPHWDMNRKASISGLTFGSNKNHIVRAALESIPYQIKDVITAMELDTNLDLQQLMVDGGITSNKFVLQFLADLLEKPVVNIGQADVSALGAAFMAGLKAGVYKDLDHLVSMNKGELMILPAPNSSKIKKSYAGWLAAVENVAKDKVLQATS</sequence>
<comment type="pathway">
    <text evidence="1">Polyol metabolism; glycerol degradation via glycerol kinase pathway; sn-glycerol 3-phosphate from glycerol: step 1/1.</text>
</comment>
<evidence type="ECO:0000256" key="4">
    <source>
        <dbReference type="ARBA" id="ARBA00022679"/>
    </source>
</evidence>
<proteinExistence type="inferred from homology"/>
<keyword evidence="8" id="KW-0067">ATP-binding</keyword>
<evidence type="ECO:0000256" key="1">
    <source>
        <dbReference type="ARBA" id="ARBA00005190"/>
    </source>
</evidence>
<dbReference type="GO" id="GO:0005524">
    <property type="term" value="F:ATP binding"/>
    <property type="evidence" value="ECO:0007669"/>
    <property type="project" value="UniProtKB-KW"/>
</dbReference>
<dbReference type="CDD" id="cd07769">
    <property type="entry name" value="ASKHA_NBD_FGGY_GK"/>
    <property type="match status" value="1"/>
</dbReference>
<dbReference type="GO" id="GO:0019563">
    <property type="term" value="P:glycerol catabolic process"/>
    <property type="evidence" value="ECO:0007669"/>
    <property type="project" value="TreeGrafter"/>
</dbReference>
<name>A0A9X3B8D6_9BACT</name>
<comment type="similarity">
    <text evidence="2 10">Belongs to the FGGY kinase family.</text>
</comment>
<feature type="domain" description="Carbohydrate kinase FGGY C-terminal" evidence="12">
    <location>
        <begin position="264"/>
        <end position="451"/>
    </location>
</feature>
<evidence type="ECO:0000256" key="8">
    <source>
        <dbReference type="ARBA" id="ARBA00022840"/>
    </source>
</evidence>
<protein>
    <recommendedName>
        <fullName evidence="3">glycerol kinase</fullName>
        <ecNumber evidence="3">2.7.1.30</ecNumber>
    </recommendedName>
    <alternativeName>
        <fullName evidence="9">ATP:glycerol 3-phosphotransferase</fullName>
    </alternativeName>
</protein>
<dbReference type="Gene3D" id="3.30.420.40">
    <property type="match status" value="2"/>
</dbReference>
<evidence type="ECO:0000256" key="10">
    <source>
        <dbReference type="RuleBase" id="RU003733"/>
    </source>
</evidence>
<dbReference type="Proteomes" id="UP001155483">
    <property type="component" value="Unassembled WGS sequence"/>
</dbReference>
<dbReference type="InterPro" id="IPR018485">
    <property type="entry name" value="FGGY_C"/>
</dbReference>
<comment type="caution">
    <text evidence="13">The sequence shown here is derived from an EMBL/GenBank/DDBJ whole genome shotgun (WGS) entry which is preliminary data.</text>
</comment>
<evidence type="ECO:0000256" key="7">
    <source>
        <dbReference type="ARBA" id="ARBA00022798"/>
    </source>
</evidence>
<evidence type="ECO:0000256" key="3">
    <source>
        <dbReference type="ARBA" id="ARBA00012099"/>
    </source>
</evidence>
<dbReference type="AlphaFoldDB" id="A0A9X3B8D6"/>
<dbReference type="PANTHER" id="PTHR10196">
    <property type="entry name" value="SUGAR KINASE"/>
    <property type="match status" value="1"/>
</dbReference>
<dbReference type="InterPro" id="IPR000577">
    <property type="entry name" value="Carb_kinase_FGGY"/>
</dbReference>
<dbReference type="SUPFAM" id="SSF53067">
    <property type="entry name" value="Actin-like ATPase domain"/>
    <property type="match status" value="2"/>
</dbReference>
<evidence type="ECO:0000256" key="5">
    <source>
        <dbReference type="ARBA" id="ARBA00022741"/>
    </source>
</evidence>
<dbReference type="EC" id="2.7.1.30" evidence="3"/>
<dbReference type="InterPro" id="IPR018484">
    <property type="entry name" value="FGGY_N"/>
</dbReference>
<dbReference type="GO" id="GO:0005829">
    <property type="term" value="C:cytosol"/>
    <property type="evidence" value="ECO:0007669"/>
    <property type="project" value="TreeGrafter"/>
</dbReference>
<evidence type="ECO:0000256" key="2">
    <source>
        <dbReference type="ARBA" id="ARBA00009156"/>
    </source>
</evidence>
<dbReference type="Pfam" id="PF00370">
    <property type="entry name" value="FGGY_N"/>
    <property type="match status" value="1"/>
</dbReference>
<evidence type="ECO:0000259" key="12">
    <source>
        <dbReference type="Pfam" id="PF02782"/>
    </source>
</evidence>
<dbReference type="GO" id="GO:0004370">
    <property type="term" value="F:glycerol kinase activity"/>
    <property type="evidence" value="ECO:0007669"/>
    <property type="project" value="UniProtKB-EC"/>
</dbReference>
<dbReference type="NCBIfam" id="NF000756">
    <property type="entry name" value="PRK00047.1"/>
    <property type="match status" value="1"/>
</dbReference>
<keyword evidence="14" id="KW-1185">Reference proteome</keyword>